<keyword evidence="1 6" id="KW-0645">Protease</keyword>
<feature type="compositionally biased region" description="Polar residues" evidence="7">
    <location>
        <begin position="265"/>
        <end position="278"/>
    </location>
</feature>
<dbReference type="Pfam" id="PF01435">
    <property type="entry name" value="Peptidase_M48"/>
    <property type="match status" value="1"/>
</dbReference>
<proteinExistence type="inferred from homology"/>
<evidence type="ECO:0000256" key="8">
    <source>
        <dbReference type="SAM" id="Phobius"/>
    </source>
</evidence>
<dbReference type="RefSeq" id="WP_219044013.1">
    <property type="nucleotide sequence ID" value="NZ_JAHWDQ010000003.1"/>
</dbReference>
<keyword evidence="5 6" id="KW-0482">Metalloprotease</keyword>
<feature type="transmembrane region" description="Helical" evidence="8">
    <location>
        <begin position="25"/>
        <end position="47"/>
    </location>
</feature>
<organism evidence="10 11">
    <name type="scientific">Zhongshania aquimaris</name>
    <dbReference type="NCBI Taxonomy" id="2857107"/>
    <lineage>
        <taxon>Bacteria</taxon>
        <taxon>Pseudomonadati</taxon>
        <taxon>Pseudomonadota</taxon>
        <taxon>Gammaproteobacteria</taxon>
        <taxon>Cellvibrionales</taxon>
        <taxon>Spongiibacteraceae</taxon>
        <taxon>Zhongshania</taxon>
    </lineage>
</organism>
<comment type="similarity">
    <text evidence="6">Belongs to the peptidase M48 family.</text>
</comment>
<evidence type="ECO:0000259" key="9">
    <source>
        <dbReference type="Pfam" id="PF01435"/>
    </source>
</evidence>
<keyword evidence="3 6" id="KW-0378">Hydrolase</keyword>
<keyword evidence="8" id="KW-0812">Transmembrane</keyword>
<reference evidence="10" key="1">
    <citation type="submission" date="2021-07" db="EMBL/GenBank/DDBJ databases">
        <title>Zhongshania sp. CAU 1632 isolated from seawater.</title>
        <authorList>
            <person name="Kim W."/>
        </authorList>
    </citation>
    <scope>NUCLEOTIDE SEQUENCE</scope>
    <source>
        <strain evidence="10">CAU 1632</strain>
    </source>
</reference>
<dbReference type="InterPro" id="IPR051156">
    <property type="entry name" value="Mito/Outer_Membr_Metalloprot"/>
</dbReference>
<evidence type="ECO:0000256" key="5">
    <source>
        <dbReference type="ARBA" id="ARBA00023049"/>
    </source>
</evidence>
<sequence>MSFAKQNPKIPEGINTSADNPLKEFFILLAGVLLVLGVSVALLLLLANTFAPHIPFHYEQQLTNKYGEWSKSKTESSLALQEAEAAVQDLGQQLAAQADLGSDISVHFHLLDQAETPNAFATLGGHIFVTTGLLKEVSSENALAMVLAHEIAHIKFRHPAQSLSGGLLVQLFLSIITGGQNATALQNTTQQAGLLTMLGFSRQMESKADDAALTTLENYYGHLAGAEEFFSKVLAQHGQARWQALFTSHPDLRQRIDHIQRRAEQQSGANSGDNTAQAITPLDPRLANFDA</sequence>
<evidence type="ECO:0000256" key="2">
    <source>
        <dbReference type="ARBA" id="ARBA00022723"/>
    </source>
</evidence>
<keyword evidence="2" id="KW-0479">Metal-binding</keyword>
<evidence type="ECO:0000256" key="4">
    <source>
        <dbReference type="ARBA" id="ARBA00022833"/>
    </source>
</evidence>
<feature type="domain" description="Peptidase M48" evidence="9">
    <location>
        <begin position="84"/>
        <end position="262"/>
    </location>
</feature>
<comment type="cofactor">
    <cofactor evidence="6">
        <name>Zn(2+)</name>
        <dbReference type="ChEBI" id="CHEBI:29105"/>
    </cofactor>
    <text evidence="6">Binds 1 zinc ion per subunit.</text>
</comment>
<dbReference type="EMBL" id="JAHWDQ010000003">
    <property type="protein sequence ID" value="MBW2941788.1"/>
    <property type="molecule type" value="Genomic_DNA"/>
</dbReference>
<evidence type="ECO:0000256" key="6">
    <source>
        <dbReference type="RuleBase" id="RU003983"/>
    </source>
</evidence>
<evidence type="ECO:0000256" key="7">
    <source>
        <dbReference type="SAM" id="MobiDB-lite"/>
    </source>
</evidence>
<dbReference type="Proteomes" id="UP001166291">
    <property type="component" value="Unassembled WGS sequence"/>
</dbReference>
<gene>
    <name evidence="10" type="ORF">KXJ70_13410</name>
</gene>
<keyword evidence="8" id="KW-1133">Transmembrane helix</keyword>
<evidence type="ECO:0000313" key="11">
    <source>
        <dbReference type="Proteomes" id="UP001166291"/>
    </source>
</evidence>
<accession>A0ABS6VTY8</accession>
<dbReference type="CDD" id="cd07332">
    <property type="entry name" value="M48C_Oma1_like"/>
    <property type="match status" value="1"/>
</dbReference>
<dbReference type="PANTHER" id="PTHR22726">
    <property type="entry name" value="METALLOENDOPEPTIDASE OMA1"/>
    <property type="match status" value="1"/>
</dbReference>
<feature type="region of interest" description="Disordered" evidence="7">
    <location>
        <begin position="262"/>
        <end position="283"/>
    </location>
</feature>
<protein>
    <submittedName>
        <fullName evidence="10">M48 family metallopeptidase</fullName>
    </submittedName>
</protein>
<evidence type="ECO:0000313" key="10">
    <source>
        <dbReference type="EMBL" id="MBW2941788.1"/>
    </source>
</evidence>
<keyword evidence="4 6" id="KW-0862">Zinc</keyword>
<comment type="caution">
    <text evidence="10">The sequence shown here is derived from an EMBL/GenBank/DDBJ whole genome shotgun (WGS) entry which is preliminary data.</text>
</comment>
<dbReference type="InterPro" id="IPR001915">
    <property type="entry name" value="Peptidase_M48"/>
</dbReference>
<evidence type="ECO:0000256" key="3">
    <source>
        <dbReference type="ARBA" id="ARBA00022801"/>
    </source>
</evidence>
<name>A0ABS6VTY8_9GAMM</name>
<keyword evidence="8" id="KW-0472">Membrane</keyword>
<dbReference type="PANTHER" id="PTHR22726:SF24">
    <property type="entry name" value="M48 FAMILY METALLOPEPTIDASE"/>
    <property type="match status" value="1"/>
</dbReference>
<evidence type="ECO:0000256" key="1">
    <source>
        <dbReference type="ARBA" id="ARBA00022670"/>
    </source>
</evidence>
<keyword evidence="11" id="KW-1185">Reference proteome</keyword>